<keyword evidence="2" id="KW-0472">Membrane</keyword>
<evidence type="ECO:0000313" key="4">
    <source>
        <dbReference type="EMBL" id="CAB4638521.1"/>
    </source>
</evidence>
<feature type="transmembrane region" description="Helical" evidence="2">
    <location>
        <begin position="102"/>
        <end position="122"/>
    </location>
</feature>
<protein>
    <submittedName>
        <fullName evidence="3">Unannotated protein</fullName>
    </submittedName>
</protein>
<name>A0A6J6IA14_9ZZZZ</name>
<keyword evidence="2" id="KW-0812">Transmembrane</keyword>
<dbReference type="EMBL" id="CAEZUO010000113">
    <property type="protein sequence ID" value="CAB4617588.1"/>
    <property type="molecule type" value="Genomic_DNA"/>
</dbReference>
<keyword evidence="2" id="KW-1133">Transmembrane helix</keyword>
<feature type="compositionally biased region" description="Low complexity" evidence="1">
    <location>
        <begin position="172"/>
        <end position="181"/>
    </location>
</feature>
<feature type="region of interest" description="Disordered" evidence="1">
    <location>
        <begin position="1"/>
        <end position="40"/>
    </location>
</feature>
<evidence type="ECO:0000256" key="1">
    <source>
        <dbReference type="SAM" id="MobiDB-lite"/>
    </source>
</evidence>
<proteinExistence type="predicted"/>
<gene>
    <name evidence="3" type="ORF">UFOPK1827_01721</name>
    <name evidence="4" type="ORF">UFOPK2000_01186</name>
</gene>
<feature type="compositionally biased region" description="Low complexity" evidence="1">
    <location>
        <begin position="189"/>
        <end position="201"/>
    </location>
</feature>
<reference evidence="3" key="1">
    <citation type="submission" date="2020-05" db="EMBL/GenBank/DDBJ databases">
        <authorList>
            <person name="Chiriac C."/>
            <person name="Salcher M."/>
            <person name="Ghai R."/>
            <person name="Kavagutti S V."/>
        </authorList>
    </citation>
    <scope>NUCLEOTIDE SEQUENCE</scope>
</reference>
<accession>A0A6J6IA14</accession>
<dbReference type="EMBL" id="CAEZVK010000142">
    <property type="protein sequence ID" value="CAB4638521.1"/>
    <property type="molecule type" value="Genomic_DNA"/>
</dbReference>
<sequence>MNARDGSGDGMNEFLSTPSDLDDNTAERMLSGHVDPADAPPGYAGVTEVLAAARASALPSELAGESQALSMFRTQAHEEVPIADAAVVSLDERRTRRASRKAVLVGVVAGVILASTGVAAAGGDLPEPVQRVAHQTLSQIGVSVPDPQPKPAPDLRAADPRPNSNPKPTPPSTQQRQQVTPPSTPPRPSTSQRTPPSTVRSQPPATRGANPAPTGR</sequence>
<evidence type="ECO:0000313" key="3">
    <source>
        <dbReference type="EMBL" id="CAB4617588.1"/>
    </source>
</evidence>
<evidence type="ECO:0000256" key="2">
    <source>
        <dbReference type="SAM" id="Phobius"/>
    </source>
</evidence>
<organism evidence="3">
    <name type="scientific">freshwater metagenome</name>
    <dbReference type="NCBI Taxonomy" id="449393"/>
    <lineage>
        <taxon>unclassified sequences</taxon>
        <taxon>metagenomes</taxon>
        <taxon>ecological metagenomes</taxon>
    </lineage>
</organism>
<feature type="region of interest" description="Disordered" evidence="1">
    <location>
        <begin position="139"/>
        <end position="216"/>
    </location>
</feature>
<dbReference type="AlphaFoldDB" id="A0A6J6IA14"/>